<dbReference type="EnsemblMetazoa" id="SCAU005531-RA">
    <property type="protein sequence ID" value="SCAU005531-PA"/>
    <property type="gene ID" value="SCAU005531"/>
</dbReference>
<dbReference type="InterPro" id="IPR036865">
    <property type="entry name" value="CRAL-TRIO_dom_sf"/>
</dbReference>
<dbReference type="AlphaFoldDB" id="A0A1I8P7H6"/>
<dbReference type="Gene3D" id="1.10.8.20">
    <property type="entry name" value="N-terminal domain of phosphatidylinositol transfer protein sec14p"/>
    <property type="match status" value="1"/>
</dbReference>
<gene>
    <name evidence="2" type="primary">106081682</name>
</gene>
<sequence>MAEIRPLPEELQKIARDELGEVPERIPEELKTLKTWIQMQPHLKCCTDDQFLIQFLRGSKYSMEKAKAKLDKFYSLKTKYSDLLSTVDVNSTLFCEYLKARSFCPLPIPLNENGPRIIYIRFGIDPRVFTTNMVITSIITFLELLLLSDPYACVNGIVVMYDYTKFRTDYIPLFAPTAVKNLMLFIEKAFPVRFKCLYVINMPAIAERTVNALLHYIPEKLKSRIHVQSSFDDMQNNIPRKYFPINVGGENGSLDNIAEKYLKLWQENREYFKQSINYGTDERLRLGNKSLNDSEFGTGGTFRAINVD</sequence>
<dbReference type="SUPFAM" id="SSF46938">
    <property type="entry name" value="CRAL/TRIO N-terminal domain"/>
    <property type="match status" value="1"/>
</dbReference>
<dbReference type="PROSITE" id="PS50191">
    <property type="entry name" value="CRAL_TRIO"/>
    <property type="match status" value="1"/>
</dbReference>
<evidence type="ECO:0000313" key="3">
    <source>
        <dbReference type="Proteomes" id="UP000095300"/>
    </source>
</evidence>
<proteinExistence type="predicted"/>
<dbReference type="InterPro" id="IPR036273">
    <property type="entry name" value="CRAL/TRIO_N_dom_sf"/>
</dbReference>
<dbReference type="Gene3D" id="1.20.5.1200">
    <property type="entry name" value="Alpha-tocopherol transfer"/>
    <property type="match status" value="1"/>
</dbReference>
<organism evidence="2 3">
    <name type="scientific">Stomoxys calcitrans</name>
    <name type="common">Stable fly</name>
    <name type="synonym">Conops calcitrans</name>
    <dbReference type="NCBI Taxonomy" id="35570"/>
    <lineage>
        <taxon>Eukaryota</taxon>
        <taxon>Metazoa</taxon>
        <taxon>Ecdysozoa</taxon>
        <taxon>Arthropoda</taxon>
        <taxon>Hexapoda</taxon>
        <taxon>Insecta</taxon>
        <taxon>Pterygota</taxon>
        <taxon>Neoptera</taxon>
        <taxon>Endopterygota</taxon>
        <taxon>Diptera</taxon>
        <taxon>Brachycera</taxon>
        <taxon>Muscomorpha</taxon>
        <taxon>Muscoidea</taxon>
        <taxon>Muscidae</taxon>
        <taxon>Stomoxys</taxon>
    </lineage>
</organism>
<dbReference type="SUPFAM" id="SSF52087">
    <property type="entry name" value="CRAL/TRIO domain"/>
    <property type="match status" value="1"/>
</dbReference>
<dbReference type="VEuPathDB" id="VectorBase:SCAU005531"/>
<evidence type="ECO:0000259" key="1">
    <source>
        <dbReference type="PROSITE" id="PS50191"/>
    </source>
</evidence>
<name>A0A1I8P7H6_STOCA</name>
<feature type="domain" description="CRAL-TRIO" evidence="1">
    <location>
        <begin position="91"/>
        <end position="255"/>
    </location>
</feature>
<dbReference type="GO" id="GO:0016020">
    <property type="term" value="C:membrane"/>
    <property type="evidence" value="ECO:0007669"/>
    <property type="project" value="TreeGrafter"/>
</dbReference>
<accession>A0A1I8P7H6</accession>
<dbReference type="PANTHER" id="PTHR10174:SF216">
    <property type="entry name" value="CRAL-TRIO DOMAIN-CONTAINING PROTEIN-RELATED"/>
    <property type="match status" value="1"/>
</dbReference>
<dbReference type="GO" id="GO:1902936">
    <property type="term" value="F:phosphatidylinositol bisphosphate binding"/>
    <property type="evidence" value="ECO:0007669"/>
    <property type="project" value="TreeGrafter"/>
</dbReference>
<reference evidence="2" key="1">
    <citation type="submission" date="2020-05" db="UniProtKB">
        <authorList>
            <consortium name="EnsemblMetazoa"/>
        </authorList>
    </citation>
    <scope>IDENTIFICATION</scope>
    <source>
        <strain evidence="2">USDA</strain>
    </source>
</reference>
<keyword evidence="3" id="KW-1185">Reference proteome</keyword>
<dbReference type="Pfam" id="PF00650">
    <property type="entry name" value="CRAL_TRIO"/>
    <property type="match status" value="1"/>
</dbReference>
<dbReference type="Proteomes" id="UP000095300">
    <property type="component" value="Unassembled WGS sequence"/>
</dbReference>
<dbReference type="InterPro" id="IPR001251">
    <property type="entry name" value="CRAL-TRIO_dom"/>
</dbReference>
<protein>
    <recommendedName>
        <fullName evidence="1">CRAL-TRIO domain-containing protein</fullName>
    </recommendedName>
</protein>
<dbReference type="PRINTS" id="PR00180">
    <property type="entry name" value="CRETINALDHBP"/>
</dbReference>
<dbReference type="CDD" id="cd00170">
    <property type="entry name" value="SEC14"/>
    <property type="match status" value="1"/>
</dbReference>
<dbReference type="Gene3D" id="3.40.525.10">
    <property type="entry name" value="CRAL-TRIO lipid binding domain"/>
    <property type="match status" value="1"/>
</dbReference>
<dbReference type="OrthoDB" id="6682367at2759"/>
<dbReference type="PANTHER" id="PTHR10174">
    <property type="entry name" value="ALPHA-TOCOPHEROL TRANSFER PROTEIN-RELATED"/>
    <property type="match status" value="1"/>
</dbReference>
<evidence type="ECO:0000313" key="2">
    <source>
        <dbReference type="EnsemblMetazoa" id="SCAU005531-PA"/>
    </source>
</evidence>